<comment type="function">
    <text evidence="8">Mutarotase converts alpha-aldose to the beta-anomer. It is active on D-glucose, L-arabinose, D-xylose, D-galactose, maltose and lactose.</text>
</comment>
<gene>
    <name evidence="12" type="ORF">BCR38DRAFT_465492</name>
</gene>
<keyword evidence="6" id="KW-0299">Galactose metabolism</keyword>
<evidence type="ECO:0000256" key="4">
    <source>
        <dbReference type="ARBA" id="ARBA00005028"/>
    </source>
</evidence>
<organism evidence="12 13">
    <name type="scientific">Pseudomassariella vexata</name>
    <dbReference type="NCBI Taxonomy" id="1141098"/>
    <lineage>
        <taxon>Eukaryota</taxon>
        <taxon>Fungi</taxon>
        <taxon>Dikarya</taxon>
        <taxon>Ascomycota</taxon>
        <taxon>Pezizomycotina</taxon>
        <taxon>Sordariomycetes</taxon>
        <taxon>Xylariomycetidae</taxon>
        <taxon>Amphisphaeriales</taxon>
        <taxon>Pseudomassariaceae</taxon>
        <taxon>Pseudomassariella</taxon>
    </lineage>
</organism>
<keyword evidence="13" id="KW-1185">Reference proteome</keyword>
<dbReference type="InParanoid" id="A0A1Y2E0I2"/>
<dbReference type="SUPFAM" id="SSF51735">
    <property type="entry name" value="NAD(P)-binding Rossmann-fold domains"/>
    <property type="match status" value="1"/>
</dbReference>
<dbReference type="PANTHER" id="PTHR43725:SF47">
    <property type="entry name" value="UDP-GLUCOSE 4-EPIMERASE"/>
    <property type="match status" value="1"/>
</dbReference>
<evidence type="ECO:0000313" key="13">
    <source>
        <dbReference type="Proteomes" id="UP000193689"/>
    </source>
</evidence>
<evidence type="ECO:0000313" key="12">
    <source>
        <dbReference type="EMBL" id="ORY64864.1"/>
    </source>
</evidence>
<dbReference type="GO" id="GO:0005829">
    <property type="term" value="C:cytosol"/>
    <property type="evidence" value="ECO:0007669"/>
    <property type="project" value="TreeGrafter"/>
</dbReference>
<comment type="pathway">
    <text evidence="4">Carbohydrate metabolism; hexose metabolism.</text>
</comment>
<dbReference type="GeneID" id="63778916"/>
<reference evidence="12 13" key="1">
    <citation type="submission" date="2016-07" db="EMBL/GenBank/DDBJ databases">
        <title>Pervasive Adenine N6-methylation of Active Genes in Fungi.</title>
        <authorList>
            <consortium name="DOE Joint Genome Institute"/>
            <person name="Mondo S.J."/>
            <person name="Dannebaum R.O."/>
            <person name="Kuo R.C."/>
            <person name="Labutti K."/>
            <person name="Haridas S."/>
            <person name="Kuo A."/>
            <person name="Salamov A."/>
            <person name="Ahrendt S.R."/>
            <person name="Lipzen A."/>
            <person name="Sullivan W."/>
            <person name="Andreopoulos W.B."/>
            <person name="Clum A."/>
            <person name="Lindquist E."/>
            <person name="Daum C."/>
            <person name="Ramamoorthy G.K."/>
            <person name="Gryganskyi A."/>
            <person name="Culley D."/>
            <person name="Magnuson J.K."/>
            <person name="James T.Y."/>
            <person name="O'Malley M.A."/>
            <person name="Stajich J.E."/>
            <person name="Spatafora J.W."/>
            <person name="Visel A."/>
            <person name="Grigoriev I.V."/>
        </authorList>
    </citation>
    <scope>NUCLEOTIDE SEQUENCE [LARGE SCALE GENOMIC DNA]</scope>
    <source>
        <strain evidence="12 13">CBS 129021</strain>
    </source>
</reference>
<dbReference type="Proteomes" id="UP000193689">
    <property type="component" value="Unassembled WGS sequence"/>
</dbReference>
<dbReference type="InterPro" id="IPR036291">
    <property type="entry name" value="NAD(P)-bd_dom_sf"/>
</dbReference>
<evidence type="ECO:0000256" key="10">
    <source>
        <dbReference type="ARBA" id="ARBA00038238"/>
    </source>
</evidence>
<proteinExistence type="inferred from homology"/>
<dbReference type="GO" id="GO:0006012">
    <property type="term" value="P:galactose metabolic process"/>
    <property type="evidence" value="ECO:0007669"/>
    <property type="project" value="UniProtKB-KW"/>
</dbReference>
<dbReference type="RefSeq" id="XP_040716016.1">
    <property type="nucleotide sequence ID" value="XM_040862704.1"/>
</dbReference>
<evidence type="ECO:0000259" key="11">
    <source>
        <dbReference type="Pfam" id="PF01370"/>
    </source>
</evidence>
<dbReference type="PANTHER" id="PTHR43725">
    <property type="entry name" value="UDP-GLUCOSE 4-EPIMERASE"/>
    <property type="match status" value="1"/>
</dbReference>
<dbReference type="Gene3D" id="3.40.50.720">
    <property type="entry name" value="NAD(P)-binding Rossmann-like Domain"/>
    <property type="match status" value="1"/>
</dbReference>
<evidence type="ECO:0000256" key="5">
    <source>
        <dbReference type="ARBA" id="ARBA00023027"/>
    </source>
</evidence>
<keyword evidence="6" id="KW-0119">Carbohydrate metabolism</keyword>
<comment type="similarity">
    <text evidence="10">In the C-terminal section; belongs to the aldose epimerase family.</text>
</comment>
<evidence type="ECO:0000256" key="6">
    <source>
        <dbReference type="ARBA" id="ARBA00023144"/>
    </source>
</evidence>
<evidence type="ECO:0000256" key="7">
    <source>
        <dbReference type="ARBA" id="ARBA00023235"/>
    </source>
</evidence>
<keyword evidence="7" id="KW-0413">Isomerase</keyword>
<evidence type="ECO:0000256" key="8">
    <source>
        <dbReference type="ARBA" id="ARBA00037676"/>
    </source>
</evidence>
<dbReference type="AlphaFoldDB" id="A0A1Y2E0I2"/>
<protein>
    <submittedName>
        <fullName evidence="12">Putative reductase</fullName>
    </submittedName>
</protein>
<evidence type="ECO:0000256" key="3">
    <source>
        <dbReference type="ARBA" id="ARBA00004947"/>
    </source>
</evidence>
<name>A0A1Y2E0I2_9PEZI</name>
<evidence type="ECO:0000256" key="9">
    <source>
        <dbReference type="ARBA" id="ARBA00037955"/>
    </source>
</evidence>
<comment type="pathway">
    <text evidence="3">Carbohydrate metabolism; galactose metabolism.</text>
</comment>
<dbReference type="Pfam" id="PF01370">
    <property type="entry name" value="Epimerase"/>
    <property type="match status" value="1"/>
</dbReference>
<evidence type="ECO:0000256" key="1">
    <source>
        <dbReference type="ARBA" id="ARBA00000083"/>
    </source>
</evidence>
<comment type="caution">
    <text evidence="12">The sequence shown here is derived from an EMBL/GenBank/DDBJ whole genome shotgun (WGS) entry which is preliminary data.</text>
</comment>
<dbReference type="EMBL" id="MCFJ01000006">
    <property type="protein sequence ID" value="ORY64864.1"/>
    <property type="molecule type" value="Genomic_DNA"/>
</dbReference>
<accession>A0A1Y2E0I2</accession>
<sequence>MHFLILGGTGFIGKVAVQEAMAQGHRVTMFNRGTKSIPEGANAITGDRLDARGLADVLGLAAYNGTAFDAVIDTWQDEPSAVGKAVDALRGYIGHYTYISTISVYDLPLDRDPSQLYTEEAPLYDVNKPNAKDSVYQFNKRAGEIAAEEAAAGAVPILLARPGIILGPHEWKANGARLPYWLNRMHRGGPTLAPGRPDDLMLQYIDVRDLVNFVIGAAEKRLAGAYNLVSEPGRTTMRQLLETCNEVTGGRAELKWKEPGEIMKVVTDPGKELPLWLPPDAPGRVYVYGCDASKARDQGLRCRGCEETVRDTWDWVGSQFYVV</sequence>
<comment type="cofactor">
    <cofactor evidence="2">
        <name>NAD(+)</name>
        <dbReference type="ChEBI" id="CHEBI:57540"/>
    </cofactor>
</comment>
<feature type="domain" description="NAD-dependent epimerase/dehydratase" evidence="11">
    <location>
        <begin position="4"/>
        <end position="227"/>
    </location>
</feature>
<dbReference type="GO" id="GO:0003978">
    <property type="term" value="F:UDP-glucose 4-epimerase activity"/>
    <property type="evidence" value="ECO:0007669"/>
    <property type="project" value="UniProtKB-EC"/>
</dbReference>
<comment type="catalytic activity">
    <reaction evidence="1">
        <text>UDP-alpha-D-glucose = UDP-alpha-D-galactose</text>
        <dbReference type="Rhea" id="RHEA:22168"/>
        <dbReference type="ChEBI" id="CHEBI:58885"/>
        <dbReference type="ChEBI" id="CHEBI:66914"/>
        <dbReference type="EC" id="5.1.3.2"/>
    </reaction>
</comment>
<dbReference type="InterPro" id="IPR001509">
    <property type="entry name" value="Epimerase_deHydtase"/>
</dbReference>
<evidence type="ECO:0000256" key="2">
    <source>
        <dbReference type="ARBA" id="ARBA00001911"/>
    </source>
</evidence>
<keyword evidence="5" id="KW-0520">NAD</keyword>
<dbReference type="STRING" id="1141098.A0A1Y2E0I2"/>
<comment type="similarity">
    <text evidence="9">In the N-terminal section; belongs to the NAD(P)-dependent epimerase/dehydratase family.</text>
</comment>
<dbReference type="OrthoDB" id="419598at2759"/>